<organism evidence="1 2">
    <name type="scientific">Pedobacter chinensis</name>
    <dbReference type="NCBI Taxonomy" id="2282421"/>
    <lineage>
        <taxon>Bacteria</taxon>
        <taxon>Pseudomonadati</taxon>
        <taxon>Bacteroidota</taxon>
        <taxon>Sphingobacteriia</taxon>
        <taxon>Sphingobacteriales</taxon>
        <taxon>Sphingobacteriaceae</taxon>
        <taxon>Pedobacter</taxon>
    </lineage>
</organism>
<evidence type="ECO:0000313" key="1">
    <source>
        <dbReference type="EMBL" id="RDC58023.1"/>
    </source>
</evidence>
<name>A0A369PZG3_9SPHI</name>
<comment type="caution">
    <text evidence="1">The sequence shown here is derived from an EMBL/GenBank/DDBJ whole genome shotgun (WGS) entry which is preliminary data.</text>
</comment>
<gene>
    <name evidence="1" type="ORF">DU508_03480</name>
</gene>
<sequence>MHLIMEIKNEKNYNSNHNSESVQAVNRDHNLTVAGINDISRSFWDEINNEIAANDLPLWRLWR</sequence>
<dbReference type="EMBL" id="QPKV01000002">
    <property type="protein sequence ID" value="RDC58023.1"/>
    <property type="molecule type" value="Genomic_DNA"/>
</dbReference>
<dbReference type="AlphaFoldDB" id="A0A369PZG3"/>
<evidence type="ECO:0000313" key="2">
    <source>
        <dbReference type="Proteomes" id="UP000253961"/>
    </source>
</evidence>
<proteinExistence type="predicted"/>
<dbReference type="Proteomes" id="UP000253961">
    <property type="component" value="Unassembled WGS sequence"/>
</dbReference>
<protein>
    <submittedName>
        <fullName evidence="1">Uncharacterized protein</fullName>
    </submittedName>
</protein>
<reference evidence="1 2" key="1">
    <citation type="submission" date="2018-07" db="EMBL/GenBank/DDBJ databases">
        <title>Pedobacter sp. nov., isolated from soil.</title>
        <authorList>
            <person name="Zhou L.Y."/>
            <person name="Du Z.J."/>
        </authorList>
    </citation>
    <scope>NUCLEOTIDE SEQUENCE [LARGE SCALE GENOMIC DNA]</scope>
    <source>
        <strain evidence="1 2">JDX94</strain>
    </source>
</reference>
<keyword evidence="2" id="KW-1185">Reference proteome</keyword>
<accession>A0A369PZG3</accession>